<organism evidence="2 3">
    <name type="scientific">Pseudocercospora musae</name>
    <dbReference type="NCBI Taxonomy" id="113226"/>
    <lineage>
        <taxon>Eukaryota</taxon>
        <taxon>Fungi</taxon>
        <taxon>Dikarya</taxon>
        <taxon>Ascomycota</taxon>
        <taxon>Pezizomycotina</taxon>
        <taxon>Dothideomycetes</taxon>
        <taxon>Dothideomycetidae</taxon>
        <taxon>Mycosphaerellales</taxon>
        <taxon>Mycosphaerellaceae</taxon>
        <taxon>Pseudocercospora</taxon>
    </lineage>
</organism>
<dbReference type="AlphaFoldDB" id="A0A139H962"/>
<feature type="compositionally biased region" description="Polar residues" evidence="1">
    <location>
        <begin position="80"/>
        <end position="90"/>
    </location>
</feature>
<accession>A0A139H962</accession>
<feature type="region of interest" description="Disordered" evidence="1">
    <location>
        <begin position="487"/>
        <end position="586"/>
    </location>
</feature>
<dbReference type="OrthoDB" id="10422044at2759"/>
<evidence type="ECO:0000313" key="3">
    <source>
        <dbReference type="Proteomes" id="UP000073492"/>
    </source>
</evidence>
<proteinExistence type="predicted"/>
<keyword evidence="3" id="KW-1185">Reference proteome</keyword>
<gene>
    <name evidence="2" type="ORF">AC579_7208</name>
</gene>
<evidence type="ECO:0000313" key="2">
    <source>
        <dbReference type="EMBL" id="KXS98898.1"/>
    </source>
</evidence>
<protein>
    <submittedName>
        <fullName evidence="2">Uncharacterized protein</fullName>
    </submittedName>
</protein>
<feature type="compositionally biased region" description="Polar residues" evidence="1">
    <location>
        <begin position="34"/>
        <end position="69"/>
    </location>
</feature>
<reference evidence="2 3" key="1">
    <citation type="submission" date="2015-07" db="EMBL/GenBank/DDBJ databases">
        <title>Comparative genomics of the Sigatoka disease complex on banana suggests a link between parallel evolutionary changes in Pseudocercospora fijiensis and Pseudocercospora eumusae and increased virulence on the banana host.</title>
        <authorList>
            <person name="Chang T.-C."/>
            <person name="Salvucci A."/>
            <person name="Crous P.W."/>
            <person name="Stergiopoulos I."/>
        </authorList>
    </citation>
    <scope>NUCLEOTIDE SEQUENCE [LARGE SCALE GENOMIC DNA]</scope>
    <source>
        <strain evidence="2 3">CBS 116634</strain>
    </source>
</reference>
<feature type="compositionally biased region" description="Low complexity" evidence="1">
    <location>
        <begin position="557"/>
        <end position="569"/>
    </location>
</feature>
<dbReference type="Proteomes" id="UP000073492">
    <property type="component" value="Unassembled WGS sequence"/>
</dbReference>
<feature type="compositionally biased region" description="Acidic residues" evidence="1">
    <location>
        <begin position="501"/>
        <end position="518"/>
    </location>
</feature>
<dbReference type="EMBL" id="LFZO01000731">
    <property type="protein sequence ID" value="KXS98898.1"/>
    <property type="molecule type" value="Genomic_DNA"/>
</dbReference>
<feature type="compositionally biased region" description="Basic and acidic residues" evidence="1">
    <location>
        <begin position="21"/>
        <end position="32"/>
    </location>
</feature>
<feature type="compositionally biased region" description="Polar residues" evidence="1">
    <location>
        <begin position="530"/>
        <end position="546"/>
    </location>
</feature>
<sequence length="718" mass="80464">MTLPHYRWVTKEMQRLFRRQVDPEQWEERIDLTARQTRSAGPSPSRKQSTVSPSNGASNDPAHSSSPSHKTTERGIRPHCSSSRVASTDATVARIPTPVDPTVDQSQSEDLIARSANHASTRGRLEHESMAERGEVDTQRPSASRPVPHVVDRDWAVVGIGDVREVGQVVQYRAVWGDTRLPLPILRESQTGTLQVDVDGELCDIDSLDAVASDSADAVRLVRWQPKWMYTWELADARDLVVDFNLRHRRRPSKNRLGLSRYHSPEREVEGSPRFDLPDDLLLMPEDDADYTLSLMKVLHARLETGGDHARLPRSRIISYLNQFPRQRLKMRRRWLTREGETKEVLHACSADKLRAMIVYVLGQSRRRPFCTRSSWQQARTLTLRFTDAWEHEDELPTWEDLPGPPPPGLGETLTNDRALSTSTSHTPARQDHGVSRRSQEPALPTPPDSSLPSGPAGGEVGAAPNHPDHQEDIVDLMDNEIDHINTMTDQGFGTGASADVPDEVDDSSNTSDDDSDSEAASVQAAPSGLTPQSHRQHLVPNSNRSANKRKREDQDPSQASTPASTPPDADIEGRETNSSPPKRIRTLPYTHDCCAQGLPCEHPEYRTVHGKRKRQTKVFRHQRFSQDNLASDSEVRFVMRWSECAFAEQCHVAWEALHVRQLQEAKETGEVPFFGRKEHLIAYAFSDELNHIVATRCPIAPGSKAKPVLIDLCGDSD</sequence>
<evidence type="ECO:0000256" key="1">
    <source>
        <dbReference type="SAM" id="MobiDB-lite"/>
    </source>
</evidence>
<name>A0A139H962_9PEZI</name>
<feature type="compositionally biased region" description="Basic and acidic residues" evidence="1">
    <location>
        <begin position="429"/>
        <end position="440"/>
    </location>
</feature>
<feature type="region of interest" description="Disordered" evidence="1">
    <location>
        <begin position="395"/>
        <end position="471"/>
    </location>
</feature>
<feature type="region of interest" description="Disordered" evidence="1">
    <location>
        <begin position="21"/>
        <end position="146"/>
    </location>
</feature>
<feature type="compositionally biased region" description="Basic and acidic residues" evidence="1">
    <location>
        <begin position="123"/>
        <end position="138"/>
    </location>
</feature>
<comment type="caution">
    <text evidence="2">The sequence shown here is derived from an EMBL/GenBank/DDBJ whole genome shotgun (WGS) entry which is preliminary data.</text>
</comment>
<feature type="compositionally biased region" description="Polar residues" evidence="1">
    <location>
        <begin position="413"/>
        <end position="428"/>
    </location>
</feature>